<reference evidence="4 5" key="1">
    <citation type="submission" date="2023-08" db="EMBL/GenBank/DDBJ databases">
        <title>A Necator americanus chromosomal reference genome.</title>
        <authorList>
            <person name="Ilik V."/>
            <person name="Petrzelkova K.J."/>
            <person name="Pardy F."/>
            <person name="Fuh T."/>
            <person name="Niatou-Singa F.S."/>
            <person name="Gouil Q."/>
            <person name="Baker L."/>
            <person name="Ritchie M.E."/>
            <person name="Jex A.R."/>
            <person name="Gazzola D."/>
            <person name="Li H."/>
            <person name="Toshio Fujiwara R."/>
            <person name="Zhan B."/>
            <person name="Aroian R.V."/>
            <person name="Pafco B."/>
            <person name="Schwarz E.M."/>
        </authorList>
    </citation>
    <scope>NUCLEOTIDE SEQUENCE [LARGE SCALE GENOMIC DNA]</scope>
    <source>
        <strain evidence="4 5">Aroian</strain>
        <tissue evidence="4">Whole animal</tissue>
    </source>
</reference>
<keyword evidence="2" id="KW-0472">Membrane</keyword>
<evidence type="ECO:0000313" key="4">
    <source>
        <dbReference type="EMBL" id="KAK6757177.1"/>
    </source>
</evidence>
<evidence type="ECO:0000313" key="5">
    <source>
        <dbReference type="Proteomes" id="UP001303046"/>
    </source>
</evidence>
<dbReference type="InterPro" id="IPR013783">
    <property type="entry name" value="Ig-like_fold"/>
</dbReference>
<comment type="caution">
    <text evidence="4">The sequence shown here is derived from an EMBL/GenBank/DDBJ whole genome shotgun (WGS) entry which is preliminary data.</text>
</comment>
<keyword evidence="2" id="KW-1133">Transmembrane helix</keyword>
<evidence type="ECO:0000259" key="3">
    <source>
        <dbReference type="PROSITE" id="PS50853"/>
    </source>
</evidence>
<dbReference type="EMBL" id="JAVFWL010000005">
    <property type="protein sequence ID" value="KAK6757177.1"/>
    <property type="molecule type" value="Genomic_DNA"/>
</dbReference>
<dbReference type="InterPro" id="IPR003961">
    <property type="entry name" value="FN3_dom"/>
</dbReference>
<feature type="domain" description="Fibronectin type-III" evidence="3">
    <location>
        <begin position="347"/>
        <end position="443"/>
    </location>
</feature>
<dbReference type="Gene3D" id="2.60.40.10">
    <property type="entry name" value="Immunoglobulins"/>
    <property type="match status" value="1"/>
</dbReference>
<organism evidence="4 5">
    <name type="scientific">Necator americanus</name>
    <name type="common">Human hookworm</name>
    <dbReference type="NCBI Taxonomy" id="51031"/>
    <lineage>
        <taxon>Eukaryota</taxon>
        <taxon>Metazoa</taxon>
        <taxon>Ecdysozoa</taxon>
        <taxon>Nematoda</taxon>
        <taxon>Chromadorea</taxon>
        <taxon>Rhabditida</taxon>
        <taxon>Rhabditina</taxon>
        <taxon>Rhabditomorpha</taxon>
        <taxon>Strongyloidea</taxon>
        <taxon>Ancylostomatidae</taxon>
        <taxon>Bunostominae</taxon>
        <taxon>Necator</taxon>
    </lineage>
</organism>
<dbReference type="PROSITE" id="PS50853">
    <property type="entry name" value="FN3"/>
    <property type="match status" value="1"/>
</dbReference>
<evidence type="ECO:0000256" key="2">
    <source>
        <dbReference type="SAM" id="Phobius"/>
    </source>
</evidence>
<dbReference type="SUPFAM" id="SSF49265">
    <property type="entry name" value="Fibronectin type III"/>
    <property type="match status" value="1"/>
</dbReference>
<keyword evidence="5" id="KW-1185">Reference proteome</keyword>
<sequence>MGMRAPAMSLSDVVPDMLARLLFRPLTTILTLLISIITTFTISGSEDYIPRREYTRTIVYKKPITVEMRCPQWKKDNQTYWIYRRKKPPNIRISSDQNETITRHFNHYFDGAYECILRENGKEIPVATYESYYADRGPGKDMMMDMLSISVTLVETRQRHLHLRWNFSVDASRNYTYKIKILRNKYTEHKWEESITLDIADKVGSEKHYVGNEEAFYRVVADILHHQSYVPAEQRFYLEIGVYQDLHMSAINEVTLKNLRYEVIGNRVVLHWRTLGLRKNENIMYSVRVLPEDGSQTVFTTLNNTIALGKMGRPSTTHVTVEATSDGAALSHAKIEIVLKKEAPRFYPTSLEATVISPTEIYIDFEPLAMEEIPGEDAGCTVYVCKRRIVSPQCSTKRVPPRVGESLFTELEQGATFYATATCSSDGGEGPESPWIIFEVPRVIPKDQKTDKPSGKTRPTVGLYPCGQEKS</sequence>
<gene>
    <name evidence="4" type="primary">Necator_chrV.g19956</name>
    <name evidence="4" type="ORF">RB195_015164</name>
</gene>
<dbReference type="InterPro" id="IPR036116">
    <property type="entry name" value="FN3_sf"/>
</dbReference>
<evidence type="ECO:0000256" key="1">
    <source>
        <dbReference type="SAM" id="MobiDB-lite"/>
    </source>
</evidence>
<protein>
    <recommendedName>
        <fullName evidence="3">Fibronectin type-III domain-containing protein</fullName>
    </recommendedName>
</protein>
<feature type="compositionally biased region" description="Basic and acidic residues" evidence="1">
    <location>
        <begin position="445"/>
        <end position="454"/>
    </location>
</feature>
<proteinExistence type="predicted"/>
<feature type="region of interest" description="Disordered" evidence="1">
    <location>
        <begin position="445"/>
        <end position="471"/>
    </location>
</feature>
<dbReference type="Proteomes" id="UP001303046">
    <property type="component" value="Unassembled WGS sequence"/>
</dbReference>
<feature type="transmembrane region" description="Helical" evidence="2">
    <location>
        <begin position="21"/>
        <end position="42"/>
    </location>
</feature>
<name>A0ABR1E3B2_NECAM</name>
<keyword evidence="2" id="KW-0812">Transmembrane</keyword>
<accession>A0ABR1E3B2</accession>